<dbReference type="RefSeq" id="WP_006978788.1">
    <property type="nucleotide sequence ID" value="NZ_ABVL01000003.1"/>
</dbReference>
<proteinExistence type="predicted"/>
<sequence length="265" mass="30027">MKYLDAHNHLHDARLAPHRAAILEQLAQLPIDRAVVNGTREEDWESVTALAREQSFVVPSFGLHPWYVASRTSQWLERLRGQLEAHPNAGVGEIGLDRWIEGHDPKVQAEVFLPQLALAAELNRPVTIHCLQAWGALDELLRAHPLPRRGFLIHAYGGPQEMVAGFARLGAYFSFNAYFLHERKSRQREVFRHIPEDRLLIETDAPDMHPPEKFTAFPLRDGDDKPINHPANIAITYRHLAEIREVSPESLASSVATNFARLFGN</sequence>
<dbReference type="InterPro" id="IPR001130">
    <property type="entry name" value="TatD-like"/>
</dbReference>
<keyword evidence="1" id="KW-0479">Metal-binding</keyword>
<dbReference type="EMBL" id="ABVL01000003">
    <property type="protein sequence ID" value="EDY21169.1"/>
    <property type="molecule type" value="Genomic_DNA"/>
</dbReference>
<dbReference type="SUPFAM" id="SSF51556">
    <property type="entry name" value="Metallo-dependent hydrolases"/>
    <property type="match status" value="1"/>
</dbReference>
<comment type="caution">
    <text evidence="2">The sequence shown here is derived from an EMBL/GenBank/DDBJ whole genome shotgun (WGS) entry which is preliminary data.</text>
</comment>
<dbReference type="PANTHER" id="PTHR47176">
    <property type="entry name" value="OSJNBA0020J04.13 PROTEIN"/>
    <property type="match status" value="1"/>
</dbReference>
<dbReference type="PIRSF" id="PIRSF005902">
    <property type="entry name" value="DNase_TatD"/>
    <property type="match status" value="1"/>
</dbReference>
<reference evidence="2 3" key="1">
    <citation type="journal article" date="2011" name="J. Bacteriol.">
        <title>Genome sequence of Chthoniobacter flavus Ellin428, an aerobic heterotrophic soil bacterium.</title>
        <authorList>
            <person name="Kant R."/>
            <person name="van Passel M.W."/>
            <person name="Palva A."/>
            <person name="Lucas S."/>
            <person name="Lapidus A."/>
            <person name="Glavina Del Rio T."/>
            <person name="Dalin E."/>
            <person name="Tice H."/>
            <person name="Bruce D."/>
            <person name="Goodwin L."/>
            <person name="Pitluck S."/>
            <person name="Larimer F.W."/>
            <person name="Land M.L."/>
            <person name="Hauser L."/>
            <person name="Sangwan P."/>
            <person name="de Vos W.M."/>
            <person name="Janssen P.H."/>
            <person name="Smidt H."/>
        </authorList>
    </citation>
    <scope>NUCLEOTIDE SEQUENCE [LARGE SCALE GENOMIC DNA]</scope>
    <source>
        <strain evidence="2 3">Ellin428</strain>
    </source>
</reference>
<keyword evidence="3" id="KW-1185">Reference proteome</keyword>
<dbReference type="InterPro" id="IPR032466">
    <property type="entry name" value="Metal_Hydrolase"/>
</dbReference>
<dbReference type="GO" id="GO:0016788">
    <property type="term" value="F:hydrolase activity, acting on ester bonds"/>
    <property type="evidence" value="ECO:0007669"/>
    <property type="project" value="InterPro"/>
</dbReference>
<name>B4CY21_9BACT</name>
<gene>
    <name evidence="2" type="ORF">CfE428DRAFT_1462</name>
</gene>
<dbReference type="GO" id="GO:0046872">
    <property type="term" value="F:metal ion binding"/>
    <property type="evidence" value="ECO:0007669"/>
    <property type="project" value="UniProtKB-KW"/>
</dbReference>
<dbReference type="CDD" id="cd01310">
    <property type="entry name" value="TatD_DNAse"/>
    <property type="match status" value="1"/>
</dbReference>
<protein>
    <submittedName>
        <fullName evidence="2">TatD-related deoxyribonuclease</fullName>
    </submittedName>
</protein>
<feature type="binding site" evidence="1">
    <location>
        <position position="7"/>
    </location>
    <ligand>
        <name>a divalent metal cation</name>
        <dbReference type="ChEBI" id="CHEBI:60240"/>
        <label>1</label>
    </ligand>
</feature>
<feature type="binding site" evidence="1">
    <location>
        <position position="9"/>
    </location>
    <ligand>
        <name>a divalent metal cation</name>
        <dbReference type="ChEBI" id="CHEBI:60240"/>
        <label>1</label>
    </ligand>
</feature>
<feature type="binding site" evidence="1">
    <location>
        <position position="93"/>
    </location>
    <ligand>
        <name>a divalent metal cation</name>
        <dbReference type="ChEBI" id="CHEBI:60240"/>
        <label>1</label>
    </ligand>
</feature>
<dbReference type="Proteomes" id="UP000005824">
    <property type="component" value="Unassembled WGS sequence"/>
</dbReference>
<dbReference type="Gene3D" id="3.20.20.140">
    <property type="entry name" value="Metal-dependent hydrolases"/>
    <property type="match status" value="1"/>
</dbReference>
<evidence type="ECO:0000313" key="3">
    <source>
        <dbReference type="Proteomes" id="UP000005824"/>
    </source>
</evidence>
<dbReference type="InParanoid" id="B4CY21"/>
<accession>B4CY21</accession>
<feature type="binding site" evidence="1">
    <location>
        <position position="204"/>
    </location>
    <ligand>
        <name>a divalent metal cation</name>
        <dbReference type="ChEBI" id="CHEBI:60240"/>
        <label>1</label>
    </ligand>
</feature>
<dbReference type="eggNOG" id="COG0084">
    <property type="taxonomic scope" value="Bacteria"/>
</dbReference>
<feature type="binding site" evidence="1">
    <location>
        <position position="129"/>
    </location>
    <ligand>
        <name>a divalent metal cation</name>
        <dbReference type="ChEBI" id="CHEBI:60240"/>
        <label>2</label>
    </ligand>
</feature>
<feature type="binding site" evidence="1">
    <location>
        <position position="154"/>
    </location>
    <ligand>
        <name>a divalent metal cation</name>
        <dbReference type="ChEBI" id="CHEBI:60240"/>
        <label>2</label>
    </ligand>
</feature>
<dbReference type="Pfam" id="PF01026">
    <property type="entry name" value="TatD_DNase"/>
    <property type="match status" value="1"/>
</dbReference>
<dbReference type="AlphaFoldDB" id="B4CY21"/>
<organism evidence="2 3">
    <name type="scientific">Chthoniobacter flavus Ellin428</name>
    <dbReference type="NCBI Taxonomy" id="497964"/>
    <lineage>
        <taxon>Bacteria</taxon>
        <taxon>Pseudomonadati</taxon>
        <taxon>Verrucomicrobiota</taxon>
        <taxon>Spartobacteria</taxon>
        <taxon>Chthoniobacterales</taxon>
        <taxon>Chthoniobacteraceae</taxon>
        <taxon>Chthoniobacter</taxon>
    </lineage>
</organism>
<dbReference type="PANTHER" id="PTHR47176:SF1">
    <property type="entry name" value="OS04G0577500 PROTEIN"/>
    <property type="match status" value="1"/>
</dbReference>
<evidence type="ECO:0000313" key="2">
    <source>
        <dbReference type="EMBL" id="EDY21169.1"/>
    </source>
</evidence>
<dbReference type="STRING" id="497964.CfE428DRAFT_1462"/>
<evidence type="ECO:0000256" key="1">
    <source>
        <dbReference type="PIRSR" id="PIRSR005902-1"/>
    </source>
</evidence>